<dbReference type="Proteomes" id="UP000685013">
    <property type="component" value="Chromosome 7"/>
</dbReference>
<keyword evidence="8" id="KW-1185">Reference proteome</keyword>
<keyword evidence="5 6" id="KW-0472">Membrane</keyword>
<gene>
    <name evidence="7" type="ORF">SDJN03_12205</name>
</gene>
<evidence type="ECO:0000256" key="4">
    <source>
        <dbReference type="ARBA" id="ARBA00022989"/>
    </source>
</evidence>
<feature type="transmembrane region" description="Helical" evidence="6">
    <location>
        <begin position="152"/>
        <end position="174"/>
    </location>
</feature>
<evidence type="ECO:0000256" key="3">
    <source>
        <dbReference type="ARBA" id="ARBA00022692"/>
    </source>
</evidence>
<comment type="similarity">
    <text evidence="2">Belongs to the cornichon family.</text>
</comment>
<evidence type="ECO:0000256" key="1">
    <source>
        <dbReference type="ARBA" id="ARBA00004141"/>
    </source>
</evidence>
<evidence type="ECO:0000313" key="7">
    <source>
        <dbReference type="EMBL" id="KAG6595652.1"/>
    </source>
</evidence>
<accession>A0AAV6NC37</accession>
<comment type="caution">
    <text evidence="7">The sequence shown here is derived from an EMBL/GenBank/DDBJ whole genome shotgun (WGS) entry which is preliminary data.</text>
</comment>
<keyword evidence="3 6" id="KW-0812">Transmembrane</keyword>
<dbReference type="GO" id="GO:0016192">
    <property type="term" value="P:vesicle-mediated transport"/>
    <property type="evidence" value="ECO:0007669"/>
    <property type="project" value="InterPro"/>
</dbReference>
<dbReference type="Pfam" id="PF03311">
    <property type="entry name" value="Cornichon"/>
    <property type="match status" value="1"/>
</dbReference>
<dbReference type="AlphaFoldDB" id="A0AAV6NC37"/>
<dbReference type="PANTHER" id="PTHR12290">
    <property type="entry name" value="CORNICHON-RELATED"/>
    <property type="match status" value="1"/>
</dbReference>
<name>A0AAV6NC37_9ROSI</name>
<evidence type="ECO:0000256" key="2">
    <source>
        <dbReference type="ARBA" id="ARBA00010095"/>
    </source>
</evidence>
<organism evidence="7 8">
    <name type="scientific">Cucurbita argyrosperma subsp. sororia</name>
    <dbReference type="NCBI Taxonomy" id="37648"/>
    <lineage>
        <taxon>Eukaryota</taxon>
        <taxon>Viridiplantae</taxon>
        <taxon>Streptophyta</taxon>
        <taxon>Embryophyta</taxon>
        <taxon>Tracheophyta</taxon>
        <taxon>Spermatophyta</taxon>
        <taxon>Magnoliopsida</taxon>
        <taxon>eudicotyledons</taxon>
        <taxon>Gunneridae</taxon>
        <taxon>Pentapetalae</taxon>
        <taxon>rosids</taxon>
        <taxon>fabids</taxon>
        <taxon>Cucurbitales</taxon>
        <taxon>Cucurbitaceae</taxon>
        <taxon>Cucurbiteae</taxon>
        <taxon>Cucurbita</taxon>
    </lineage>
</organism>
<dbReference type="GO" id="GO:0016020">
    <property type="term" value="C:membrane"/>
    <property type="evidence" value="ECO:0007669"/>
    <property type="project" value="UniProtKB-SubCell"/>
</dbReference>
<feature type="non-terminal residue" evidence="7">
    <location>
        <position position="1"/>
    </location>
</feature>
<evidence type="ECO:0000313" key="8">
    <source>
        <dbReference type="Proteomes" id="UP000685013"/>
    </source>
</evidence>
<proteinExistence type="inferred from homology"/>
<sequence>MKLGNVVETGSNHDGTTEASSQYVALDSIEFKFSRTLNLRDRLTINNQALSSGISELTLRGCRNGVESDLLVRLFLYQHRTSRPQLLPALEFLVQGLFCSLFLFTGHWFMFLITVPVSCYHINLFLKREHLIDVTEVFKTLKREKYFRFAKLIFYLLLFLVVIFRLTLSAFNALSDEGDVLHLF</sequence>
<dbReference type="InterPro" id="IPR003377">
    <property type="entry name" value="Cornichon"/>
</dbReference>
<feature type="transmembrane region" description="Helical" evidence="6">
    <location>
        <begin position="109"/>
        <end position="126"/>
    </location>
</feature>
<protein>
    <submittedName>
        <fullName evidence="7">Protein cornichon-like 1</fullName>
    </submittedName>
</protein>
<reference evidence="7 8" key="1">
    <citation type="journal article" date="2021" name="Hortic Res">
        <title>The domestication of Cucurbita argyrosperma as revealed by the genome of its wild relative.</title>
        <authorList>
            <person name="Barrera-Redondo J."/>
            <person name="Sanchez-de la Vega G."/>
            <person name="Aguirre-Liguori J.A."/>
            <person name="Castellanos-Morales G."/>
            <person name="Gutierrez-Guerrero Y.T."/>
            <person name="Aguirre-Dugua X."/>
            <person name="Aguirre-Planter E."/>
            <person name="Tenaillon M.I."/>
            <person name="Lira-Saade R."/>
            <person name="Eguiarte L.E."/>
        </authorList>
    </citation>
    <scope>NUCLEOTIDE SEQUENCE [LARGE SCALE GENOMIC DNA]</scope>
    <source>
        <strain evidence="7">JBR-2021</strain>
    </source>
</reference>
<evidence type="ECO:0000256" key="6">
    <source>
        <dbReference type="SAM" id="Phobius"/>
    </source>
</evidence>
<comment type="subcellular location">
    <subcellularLocation>
        <location evidence="1">Membrane</location>
        <topology evidence="1">Multi-pass membrane protein</topology>
    </subcellularLocation>
</comment>
<evidence type="ECO:0000256" key="5">
    <source>
        <dbReference type="ARBA" id="ARBA00023136"/>
    </source>
</evidence>
<dbReference type="EMBL" id="JAGKQH010000007">
    <property type="protein sequence ID" value="KAG6595652.1"/>
    <property type="molecule type" value="Genomic_DNA"/>
</dbReference>
<keyword evidence="4 6" id="KW-1133">Transmembrane helix</keyword>
<dbReference type="SMART" id="SM01398">
    <property type="entry name" value="Cornichon"/>
    <property type="match status" value="1"/>
</dbReference>